<evidence type="ECO:0000313" key="1">
    <source>
        <dbReference type="EMBL" id="EAX47543.1"/>
    </source>
</evidence>
<dbReference type="EMBL" id="AAWL01000009">
    <property type="protein sequence ID" value="EAX47543.1"/>
    <property type="molecule type" value="Genomic_DNA"/>
</dbReference>
<sequence length="311" mass="35596">MATTKIEWAERVWNPVTGCTKISPGCQNCYAEHMARRLAGRCGYPAEEPFRVTIHGDRFNEPLRFAKPQRYFVCSMGDLFHADVPDNIVYEIFAVMADTPGHTYIVLTKRPQRMKELLGRPDAANEVWNRTTYSDYPGCKKPWPLPNVWLGVTAENQQAADERIPILLQIPAAVRFVSCEPLLGPVDLYDYLQPKTKTAFYNYGGRGRAMEVVIRKEHLNWVICGGETGPNARPMHPDWVRSLRDQCNAAGVPFLFKQWGEWREACPPDDEIWNGHPPTLRHEHGTYFIRLGKKQAGRLLDGVAWDELPRF</sequence>
<gene>
    <name evidence="1" type="ORF">TcarDRAFT_1278</name>
</gene>
<organism evidence="1 2">
    <name type="scientific">Thermosinus carboxydivorans Nor1</name>
    <dbReference type="NCBI Taxonomy" id="401526"/>
    <lineage>
        <taxon>Bacteria</taxon>
        <taxon>Bacillati</taxon>
        <taxon>Bacillota</taxon>
        <taxon>Negativicutes</taxon>
        <taxon>Selenomonadales</taxon>
        <taxon>Sporomusaceae</taxon>
        <taxon>Thermosinus</taxon>
    </lineage>
</organism>
<protein>
    <submittedName>
        <fullName evidence="1">Phage Gp37Gp68 family protein</fullName>
    </submittedName>
</protein>
<dbReference type="eggNOG" id="COG4422">
    <property type="taxonomic scope" value="Bacteria"/>
</dbReference>
<comment type="caution">
    <text evidence="1">The sequence shown here is derived from an EMBL/GenBank/DDBJ whole genome shotgun (WGS) entry which is preliminary data.</text>
</comment>
<proteinExistence type="predicted"/>
<keyword evidence="2" id="KW-1185">Reference proteome</keyword>
<dbReference type="InterPro" id="IPR011101">
    <property type="entry name" value="DUF5131"/>
</dbReference>
<dbReference type="Pfam" id="PF07505">
    <property type="entry name" value="DUF5131"/>
    <property type="match status" value="1"/>
</dbReference>
<reference evidence="1 2" key="1">
    <citation type="submission" date="2007-01" db="EMBL/GenBank/DDBJ databases">
        <title>Annotation of the draft genome assembly of Thermosinus carboxydivorans Nor1.</title>
        <authorList>
            <consortium name="US DOE Joint Genome Institute (JGI-ORNL)"/>
            <person name="Larimer F."/>
            <person name="Land M."/>
            <person name="Hauser L."/>
        </authorList>
    </citation>
    <scope>NUCLEOTIDE SEQUENCE [LARGE SCALE GENOMIC DNA]</scope>
    <source>
        <strain evidence="1 2">Nor1</strain>
    </source>
</reference>
<accession>A1HR44</accession>
<dbReference type="AlphaFoldDB" id="A1HR44"/>
<dbReference type="RefSeq" id="WP_007289494.1">
    <property type="nucleotide sequence ID" value="NZ_AAWL01000009.1"/>
</dbReference>
<name>A1HR44_9FIRM</name>
<dbReference type="Proteomes" id="UP000005139">
    <property type="component" value="Unassembled WGS sequence"/>
</dbReference>
<reference evidence="1 2" key="2">
    <citation type="submission" date="2007-01" db="EMBL/GenBank/DDBJ databases">
        <title>Sequencing of the draft genome and assembly of Thermosinus carboxydivorans Nor1.</title>
        <authorList>
            <consortium name="US DOE Joint Genome Institute (JGI-PGF)"/>
            <person name="Copeland A."/>
            <person name="Lucas S."/>
            <person name="Lapidus A."/>
            <person name="Barry K."/>
            <person name="Glavina del Rio T."/>
            <person name="Dalin E."/>
            <person name="Tice H."/>
            <person name="Bruce D."/>
            <person name="Pitluck S."/>
            <person name="Richardson P."/>
        </authorList>
    </citation>
    <scope>NUCLEOTIDE SEQUENCE [LARGE SCALE GENOMIC DNA]</scope>
    <source>
        <strain evidence="1 2">Nor1</strain>
    </source>
</reference>
<evidence type="ECO:0000313" key="2">
    <source>
        <dbReference type="Proteomes" id="UP000005139"/>
    </source>
</evidence>